<dbReference type="InterPro" id="IPR023152">
    <property type="entry name" value="RasGAP_CS"/>
</dbReference>
<evidence type="ECO:0000256" key="1">
    <source>
        <dbReference type="ARBA" id="ARBA00022468"/>
    </source>
</evidence>
<dbReference type="InterPro" id="IPR008936">
    <property type="entry name" value="Rho_GTPase_activation_prot"/>
</dbReference>
<evidence type="ECO:0000313" key="4">
    <source>
        <dbReference type="EMBL" id="RCH96500.1"/>
    </source>
</evidence>
<dbReference type="SUPFAM" id="SSF48350">
    <property type="entry name" value="GTPase activation domain, GAP"/>
    <property type="match status" value="1"/>
</dbReference>
<dbReference type="PANTHER" id="PTHR10194">
    <property type="entry name" value="RAS GTPASE-ACTIVATING PROTEINS"/>
    <property type="match status" value="1"/>
</dbReference>
<reference evidence="4 5" key="1">
    <citation type="journal article" date="2018" name="G3 (Bethesda)">
        <title>Phylogenetic and Phylogenomic Definition of Rhizopus Species.</title>
        <authorList>
            <person name="Gryganskyi A.P."/>
            <person name="Golan J."/>
            <person name="Dolatabadi S."/>
            <person name="Mondo S."/>
            <person name="Robb S."/>
            <person name="Idnurm A."/>
            <person name="Muszewska A."/>
            <person name="Steczkiewicz K."/>
            <person name="Masonjones S."/>
            <person name="Liao H.L."/>
            <person name="Gajdeczka M.T."/>
            <person name="Anike F."/>
            <person name="Vuek A."/>
            <person name="Anishchenko I.M."/>
            <person name="Voigt K."/>
            <person name="de Hoog G.S."/>
            <person name="Smith M.E."/>
            <person name="Heitman J."/>
            <person name="Vilgalys R."/>
            <person name="Stajich J.E."/>
        </authorList>
    </citation>
    <scope>NUCLEOTIDE SEQUENCE [LARGE SCALE GENOMIC DNA]</scope>
    <source>
        <strain evidence="4 5">LSU 92-RS-03</strain>
    </source>
</reference>
<dbReference type="GO" id="GO:0005096">
    <property type="term" value="F:GTPase activator activity"/>
    <property type="evidence" value="ECO:0007669"/>
    <property type="project" value="UniProtKB-KW"/>
</dbReference>
<dbReference type="InterPro" id="IPR011993">
    <property type="entry name" value="PH-like_dom_sf"/>
</dbReference>
<dbReference type="Proteomes" id="UP000253551">
    <property type="component" value="Unassembled WGS sequence"/>
</dbReference>
<dbReference type="PROSITE" id="PS50018">
    <property type="entry name" value="RAS_GTPASE_ACTIV_2"/>
    <property type="match status" value="1"/>
</dbReference>
<feature type="domain" description="Ras-GAP" evidence="3">
    <location>
        <begin position="413"/>
        <end position="591"/>
    </location>
</feature>
<evidence type="ECO:0000256" key="2">
    <source>
        <dbReference type="ARBA" id="ARBA00022553"/>
    </source>
</evidence>
<dbReference type="AlphaFoldDB" id="A0A367K2W1"/>
<dbReference type="Pfam" id="PF00616">
    <property type="entry name" value="RasGAP"/>
    <property type="match status" value="1"/>
</dbReference>
<dbReference type="InterPro" id="IPR001936">
    <property type="entry name" value="RasGAP_dom"/>
</dbReference>
<dbReference type="PROSITE" id="PS00509">
    <property type="entry name" value="RAS_GTPASE_ACTIV_1"/>
    <property type="match status" value="1"/>
</dbReference>
<keyword evidence="1" id="KW-0343">GTPase activation</keyword>
<evidence type="ECO:0000313" key="5">
    <source>
        <dbReference type="Proteomes" id="UP000253551"/>
    </source>
</evidence>
<dbReference type="Gene3D" id="2.30.29.30">
    <property type="entry name" value="Pleckstrin-homology domain (PH domain)/Phosphotyrosine-binding domain (PTB)"/>
    <property type="match status" value="1"/>
</dbReference>
<comment type="caution">
    <text evidence="4">The sequence shown here is derived from an EMBL/GenBank/DDBJ whole genome shotgun (WGS) entry which is preliminary data.</text>
</comment>
<protein>
    <submittedName>
        <fullName evidence="4">Ras GTPase activating protein ira2</fullName>
    </submittedName>
</protein>
<dbReference type="STRING" id="4846.A0A367K2W1"/>
<sequence length="995" mass="113407">PNRFEKVDEDKYTEWQNYAGFLAALGGVCFTVSQGDELTNSQISSSGSSSFRSVATDSSSLVEKFTTEMVELLACDHLMAREWVREIIGNDLSPTLYPITFHSLEETMSQCFSSEDKNDPTCGPQYTLFVDQAVSALKLIMERLTESAENLFMVDFSNLISLCAFYVNKLPKDSGSMKMKIKLCQLIEVMILKKDNITLRQEFKLRNKLLEIIAEWTSDYSLAKKPYLQSQSSFNESSQLEKLQKDLDVTCIKTIVTLLHQLPLQPLETHQGSNATQSKSKIFFKYFTYFFKILNRCRVLELESSSQSHSSIEYRANSEMAPLKNFSVLALSNLLSANVDAGLKYSFSMGYHEDTSTRTAFMEVLANILNQGTEFETLSETVVTDRYEKLIDMVVYSGLNIGMSLCEVCPPSEIDDVSSVLLACYASRENEADLFRRTSIATRLLSAYTKEHGSEYVKAVLLPVFQKIYERSREDRCFEMDPTKLEQNEDFKKNRNNVIEITEMFLQAICNSVDLAPQSFREICNHIATSVRERFPEAKHTAVGSFIFLRFFCPAIVAPEADVLVKNSTSVPRDLRRGFLMATKVVQNLANNVLFGSKETYMIGLNDFLSTNIYRVASFLREISKLPDQPEEEEPQAEQHEMDEKNYTLLHHVLAENMENISKDISEKGLSYSHDRELLNKWKREFDRFANILAQLGRAPKISKKEPQAFKKNVYANSSQFYTDFMRRNSQRNIDSIVSNNIIFEGGVSKAGRRVVYLIMRHIEVDKIDLELLIYHMVQSIVNDVFHISEIEQIASIQHDSQGNNPLNEFSFKTTRDASVNTFNSPKREIIVNTIRQSKRRYESSRSTAITERTIRPKDVPGRLLNMSLLNLGSDDPSLRLSSYKLLYALSRAFNFDVGKQLLEAKDLCLPANSTDFIVYISQKIADKEPSLTLEFLNECVMGYSKSEDGGKYLTLLYMIPWLPNLSLYCGNSAIDTAKTKEILKQLIDLTINGE</sequence>
<proteinExistence type="predicted"/>
<dbReference type="EMBL" id="PJQM01002301">
    <property type="protein sequence ID" value="RCH96500.1"/>
    <property type="molecule type" value="Genomic_DNA"/>
</dbReference>
<feature type="non-terminal residue" evidence="4">
    <location>
        <position position="995"/>
    </location>
</feature>
<accession>A0A367K2W1</accession>
<dbReference type="PANTHER" id="PTHR10194:SF142">
    <property type="entry name" value="NEUROFIBROMIN"/>
    <property type="match status" value="1"/>
</dbReference>
<organism evidence="4 5">
    <name type="scientific">Rhizopus stolonifer</name>
    <name type="common">Rhizopus nigricans</name>
    <dbReference type="NCBI Taxonomy" id="4846"/>
    <lineage>
        <taxon>Eukaryota</taxon>
        <taxon>Fungi</taxon>
        <taxon>Fungi incertae sedis</taxon>
        <taxon>Mucoromycota</taxon>
        <taxon>Mucoromycotina</taxon>
        <taxon>Mucoromycetes</taxon>
        <taxon>Mucorales</taxon>
        <taxon>Mucorineae</taxon>
        <taxon>Rhizopodaceae</taxon>
        <taxon>Rhizopus</taxon>
    </lineage>
</organism>
<name>A0A367K2W1_RHIST</name>
<dbReference type="Gene3D" id="1.10.506.10">
    <property type="entry name" value="GTPase Activation - p120gap, domain 1"/>
    <property type="match status" value="2"/>
</dbReference>
<keyword evidence="5" id="KW-1185">Reference proteome</keyword>
<dbReference type="SMART" id="SM00323">
    <property type="entry name" value="RasGAP"/>
    <property type="match status" value="1"/>
</dbReference>
<feature type="non-terminal residue" evidence="4">
    <location>
        <position position="1"/>
    </location>
</feature>
<dbReference type="OrthoDB" id="28245at2759"/>
<evidence type="ECO:0000259" key="3">
    <source>
        <dbReference type="PROSITE" id="PS50018"/>
    </source>
</evidence>
<dbReference type="InterPro" id="IPR039360">
    <property type="entry name" value="Ras_GTPase"/>
</dbReference>
<gene>
    <name evidence="4" type="primary">IRA2_8</name>
    <name evidence="4" type="ORF">CU098_003278</name>
</gene>
<keyword evidence="2" id="KW-0597">Phosphoprotein</keyword>